<dbReference type="STRING" id="1448315.A0A319DRQ8"/>
<dbReference type="AlphaFoldDB" id="A0A319DRQ8"/>
<keyword evidence="2" id="KW-0040">ANK repeat</keyword>
<dbReference type="RefSeq" id="XP_025492092.1">
    <property type="nucleotide sequence ID" value="XM_025639301.1"/>
</dbReference>
<dbReference type="InterPro" id="IPR002110">
    <property type="entry name" value="Ankyrin_rpt"/>
</dbReference>
<accession>A0A319DRQ8</accession>
<dbReference type="OrthoDB" id="4488855at2759"/>
<dbReference type="PANTHER" id="PTHR24198">
    <property type="entry name" value="ANKYRIN REPEAT AND PROTEIN KINASE DOMAIN-CONTAINING PROTEIN"/>
    <property type="match status" value="1"/>
</dbReference>
<evidence type="ECO:0000256" key="1">
    <source>
        <dbReference type="ARBA" id="ARBA00022737"/>
    </source>
</evidence>
<sequence length="263" mass="29367">MSLNTLPNEFFLQVESDIETQADLAAFIRINHRIYKLLTPCLYRRNASAALLYGSELLLAHGTSPNLQESTGRTALFMAAIRGHTAAVRTLLAYHDDPRQPDLELDVVINQGETALLAAARQGHAEIPVLHSAVLHQQPELLRLVVNRDEIDPIRIYRNRTAHGLAVANNDEDLAAILLTDPRVNPDLTLHPGGKTPMMQAILKNNERMTQLLRGAGANPRIMTRLWVSPAMFLEAPTREARQELIDKHYGFGVRLARDWTLG</sequence>
<dbReference type="InterPro" id="IPR036770">
    <property type="entry name" value="Ankyrin_rpt-contain_sf"/>
</dbReference>
<dbReference type="Proteomes" id="UP000248340">
    <property type="component" value="Unassembled WGS sequence"/>
</dbReference>
<dbReference type="Gene3D" id="1.25.40.20">
    <property type="entry name" value="Ankyrin repeat-containing domain"/>
    <property type="match status" value="2"/>
</dbReference>
<organism evidence="3 4">
    <name type="scientific">Aspergillus uvarum CBS 121591</name>
    <dbReference type="NCBI Taxonomy" id="1448315"/>
    <lineage>
        <taxon>Eukaryota</taxon>
        <taxon>Fungi</taxon>
        <taxon>Dikarya</taxon>
        <taxon>Ascomycota</taxon>
        <taxon>Pezizomycotina</taxon>
        <taxon>Eurotiomycetes</taxon>
        <taxon>Eurotiomycetidae</taxon>
        <taxon>Eurotiales</taxon>
        <taxon>Aspergillaceae</taxon>
        <taxon>Aspergillus</taxon>
        <taxon>Aspergillus subgen. Circumdati</taxon>
    </lineage>
</organism>
<name>A0A319DRQ8_9EURO</name>
<protein>
    <submittedName>
        <fullName evidence="3">Ankyrin</fullName>
    </submittedName>
</protein>
<dbReference type="Pfam" id="PF12796">
    <property type="entry name" value="Ank_2"/>
    <property type="match status" value="2"/>
</dbReference>
<proteinExistence type="predicted"/>
<dbReference type="SMART" id="SM00248">
    <property type="entry name" value="ANK"/>
    <property type="match status" value="4"/>
</dbReference>
<dbReference type="VEuPathDB" id="FungiDB:BO82DRAFT_402108"/>
<keyword evidence="1" id="KW-0677">Repeat</keyword>
<dbReference type="GeneID" id="37142043"/>
<dbReference type="PANTHER" id="PTHR24198:SF165">
    <property type="entry name" value="ANKYRIN REPEAT-CONTAINING PROTEIN-RELATED"/>
    <property type="match status" value="1"/>
</dbReference>
<evidence type="ECO:0000313" key="4">
    <source>
        <dbReference type="Proteomes" id="UP000248340"/>
    </source>
</evidence>
<evidence type="ECO:0000313" key="3">
    <source>
        <dbReference type="EMBL" id="PYH81892.1"/>
    </source>
</evidence>
<reference evidence="3 4" key="1">
    <citation type="submission" date="2016-12" db="EMBL/GenBank/DDBJ databases">
        <title>The genomes of Aspergillus section Nigri reveals drivers in fungal speciation.</title>
        <authorList>
            <consortium name="DOE Joint Genome Institute"/>
            <person name="Vesth T.C."/>
            <person name="Nybo J."/>
            <person name="Theobald S."/>
            <person name="Brandl J."/>
            <person name="Frisvad J.C."/>
            <person name="Nielsen K.F."/>
            <person name="Lyhne E.K."/>
            <person name="Kogle M.E."/>
            <person name="Kuo A."/>
            <person name="Riley R."/>
            <person name="Clum A."/>
            <person name="Nolan M."/>
            <person name="Lipzen A."/>
            <person name="Salamov A."/>
            <person name="Henrissat B."/>
            <person name="Wiebenga A."/>
            <person name="De Vries R.P."/>
            <person name="Grigoriev I.V."/>
            <person name="Mortensen U.H."/>
            <person name="Andersen M.R."/>
            <person name="Baker S.E."/>
        </authorList>
    </citation>
    <scope>NUCLEOTIDE SEQUENCE [LARGE SCALE GENOMIC DNA]</scope>
    <source>
        <strain evidence="3 4">CBS 121591</strain>
    </source>
</reference>
<keyword evidence="4" id="KW-1185">Reference proteome</keyword>
<evidence type="ECO:0000256" key="2">
    <source>
        <dbReference type="ARBA" id="ARBA00023043"/>
    </source>
</evidence>
<dbReference type="EMBL" id="KZ821699">
    <property type="protein sequence ID" value="PYH81892.1"/>
    <property type="molecule type" value="Genomic_DNA"/>
</dbReference>
<gene>
    <name evidence="3" type="ORF">BO82DRAFT_402108</name>
</gene>
<dbReference type="SUPFAM" id="SSF48403">
    <property type="entry name" value="Ankyrin repeat"/>
    <property type="match status" value="1"/>
</dbReference>